<evidence type="ECO:0000313" key="2">
    <source>
        <dbReference type="Proteomes" id="UP000019197"/>
    </source>
</evidence>
<reference evidence="1 2" key="1">
    <citation type="submission" date="2013-11" db="EMBL/GenBank/DDBJ databases">
        <title>Draft genome sequence and annotation of the entomopathogenic bacterium, Xenorhabdus cabanillasi strain JM26.</title>
        <authorList>
            <person name="Gualtieri M."/>
            <person name="Ogier J.C."/>
            <person name="Pages S."/>
            <person name="Givaudan A."/>
            <person name="Gaudriault S."/>
        </authorList>
    </citation>
    <scope>NUCLEOTIDE SEQUENCE [LARGE SCALE GENOMIC DNA]</scope>
    <source>
        <strain evidence="1 2">JM26</strain>
    </source>
</reference>
<evidence type="ECO:0000313" key="1">
    <source>
        <dbReference type="EMBL" id="CDL80704.1"/>
    </source>
</evidence>
<dbReference type="AlphaFoldDB" id="W1IQI9"/>
<dbReference type="EMBL" id="CBXE010000064">
    <property type="protein sequence ID" value="CDL80704.1"/>
    <property type="molecule type" value="Genomic_DNA"/>
</dbReference>
<accession>W1IQI9</accession>
<proteinExistence type="predicted"/>
<sequence length="51" mass="5801">MIIKESNQLPASHNYRQLSDNIKISSIISNSKVMAELTQCITSGFYIRRTV</sequence>
<organism evidence="1 2">
    <name type="scientific">Xenorhabdus cabanillasii JM26</name>
    <dbReference type="NCBI Taxonomy" id="1427517"/>
    <lineage>
        <taxon>Bacteria</taxon>
        <taxon>Pseudomonadati</taxon>
        <taxon>Pseudomonadota</taxon>
        <taxon>Gammaproteobacteria</taxon>
        <taxon>Enterobacterales</taxon>
        <taxon>Morganellaceae</taxon>
        <taxon>Xenorhabdus</taxon>
    </lineage>
</organism>
<protein>
    <submittedName>
        <fullName evidence="1">Uncharacterized protein</fullName>
    </submittedName>
</protein>
<name>W1IQI9_9GAMM</name>
<dbReference type="Proteomes" id="UP000019197">
    <property type="component" value="Unassembled WGS sequence"/>
</dbReference>
<comment type="caution">
    <text evidence="1">The sequence shown here is derived from an EMBL/GenBank/DDBJ whole genome shotgun (WGS) entry which is preliminary data.</text>
</comment>
<gene>
    <name evidence="1" type="ORF">XCR1_1560016</name>
</gene>